<dbReference type="InterPro" id="IPR008042">
    <property type="entry name" value="Retrotrans_Pao"/>
</dbReference>
<evidence type="ECO:0000256" key="1">
    <source>
        <dbReference type="SAM" id="MobiDB-lite"/>
    </source>
</evidence>
<gene>
    <name evidence="3" type="ORF">SKAU_G00099690</name>
</gene>
<dbReference type="Gene3D" id="3.30.420.10">
    <property type="entry name" value="Ribonuclease H-like superfamily/Ribonuclease H"/>
    <property type="match status" value="1"/>
</dbReference>
<dbReference type="GO" id="GO:0015074">
    <property type="term" value="P:DNA integration"/>
    <property type="evidence" value="ECO:0007669"/>
    <property type="project" value="InterPro"/>
</dbReference>
<dbReference type="InterPro" id="IPR040676">
    <property type="entry name" value="DUF5641"/>
</dbReference>
<dbReference type="PANTHER" id="PTHR47331">
    <property type="entry name" value="PHD-TYPE DOMAIN-CONTAINING PROTEIN"/>
    <property type="match status" value="1"/>
</dbReference>
<dbReference type="OrthoDB" id="10068969at2759"/>
<evidence type="ECO:0000259" key="2">
    <source>
        <dbReference type="PROSITE" id="PS50994"/>
    </source>
</evidence>
<keyword evidence="4" id="KW-1185">Reference proteome</keyword>
<dbReference type="InterPro" id="IPR043502">
    <property type="entry name" value="DNA/RNA_pol_sf"/>
</dbReference>
<dbReference type="InterPro" id="IPR001584">
    <property type="entry name" value="Integrase_cat-core"/>
</dbReference>
<dbReference type="InterPro" id="IPR036397">
    <property type="entry name" value="RNaseH_sf"/>
</dbReference>
<feature type="region of interest" description="Disordered" evidence="1">
    <location>
        <begin position="1012"/>
        <end position="1039"/>
    </location>
</feature>
<dbReference type="Pfam" id="PF18701">
    <property type="entry name" value="DUF5641"/>
    <property type="match status" value="1"/>
</dbReference>
<protein>
    <recommendedName>
        <fullName evidence="2">Integrase catalytic domain-containing protein</fullName>
    </recommendedName>
</protein>
<dbReference type="InterPro" id="IPR012337">
    <property type="entry name" value="RNaseH-like_sf"/>
</dbReference>
<dbReference type="GO" id="GO:0003676">
    <property type="term" value="F:nucleic acid binding"/>
    <property type="evidence" value="ECO:0007669"/>
    <property type="project" value="InterPro"/>
</dbReference>
<organism evidence="3 4">
    <name type="scientific">Synaphobranchus kaupii</name>
    <name type="common">Kaup's arrowtooth eel</name>
    <dbReference type="NCBI Taxonomy" id="118154"/>
    <lineage>
        <taxon>Eukaryota</taxon>
        <taxon>Metazoa</taxon>
        <taxon>Chordata</taxon>
        <taxon>Craniata</taxon>
        <taxon>Vertebrata</taxon>
        <taxon>Euteleostomi</taxon>
        <taxon>Actinopterygii</taxon>
        <taxon>Neopterygii</taxon>
        <taxon>Teleostei</taxon>
        <taxon>Anguilliformes</taxon>
        <taxon>Synaphobranchidae</taxon>
        <taxon>Synaphobranchus</taxon>
    </lineage>
</organism>
<evidence type="ECO:0000313" key="3">
    <source>
        <dbReference type="EMBL" id="KAJ8369941.1"/>
    </source>
</evidence>
<comment type="caution">
    <text evidence="3">The sequence shown here is derived from an EMBL/GenBank/DDBJ whole genome shotgun (WGS) entry which is preliminary data.</text>
</comment>
<dbReference type="SUPFAM" id="SSF53098">
    <property type="entry name" value="Ribonuclease H-like"/>
    <property type="match status" value="1"/>
</dbReference>
<accession>A0A9Q1FYB5</accession>
<name>A0A9Q1FYB5_SYNKA</name>
<dbReference type="AlphaFoldDB" id="A0A9Q1FYB5"/>
<dbReference type="PANTHER" id="PTHR47331:SF6">
    <property type="entry name" value="DOUBLECORTIN DOMAIN-CONTAINING PROTEIN"/>
    <property type="match status" value="1"/>
</dbReference>
<dbReference type="PROSITE" id="PS50994">
    <property type="entry name" value="INTEGRASE"/>
    <property type="match status" value="1"/>
</dbReference>
<sequence length="1055" mass="119243">MDKEVYQDEANSWVAPLPFRVLRQLLPNNHKLALTRLNSLQRSLNRKPEMKEQFIAFMGKIFENDHAEPAPPQEEGTECWYLPTFGVYHPQKPGQIRVVFDSSVQQCCISLNNVLITGPDLNSSLVGVLMRFRKELVAITTDIQQMFHCFLVRQDHKDYRRFLWFRDNDITKDITEYRMKVHVFGNSPSPAVAIYGLRRAAQEGAQEHGADTQQFIERHLYIDDGLLSLPTATEAIDLLRRTQVLLAESNIHLHKIASNSAAVMDAFSPEEHAKGIKDMDLGGENTPIQCSLGLHWEIATDTFTFRVSASEKPFTRRGVLSTVNSLFDPLGLVAPVTIQGRALLREFTTDTCDWDTPLQEEKLQEWEVWRNSLQELQQLHIPRRYTSNSLSNAKCTELCVFSDASTKAIAAVAYLKAIDEHGKSDVGFVLGKAKLAPLSDPTIPRLELCAAVLAVEMAELILEELDLKPDAVHFYCDSKVVLGYIYNETKRFYVYVQNRVQRIHQSTRPGQWHYVATEHNPADHASRSVPASLLAESTWLTGPAFLYKPPEEHPGEQSSFELVNPELDVEIRPQPKDKLTECKGWHHCKKTRTPDELSQAKNLIIRSVQTEAFPVELAAQNKNRDIPKSSSLIKLSPVVDEDIIRISGRLKHAELDSGEKNPIILPRQSHVSTLLVRHYHNQVKHQGRHFTEGAIRAAGLWVVSGKRLIGSILHSCVTCRKLRCKMEEQKMADLPPERLSTSPFTYVGLDVFGPWNVTALRTRGGHVHSKRWAVMFTCMSTRTVHIEVVESMDTSSAINALRRFFAIRGPAKQLRSDCGTNFIGASKELGLKRESQDATVQRYLSEQGCTWEFNPPHSSHMGGAWERMIGVARRILDSMLLQETLHLSHEVLCTFMAEVTAIINARPLVPVSTDPDSPLILTPAMLLTQKVGAPPTPPGDFTDKDLLRSQWRRVQSLASKFWSRWKTEYLPTLQSRRKWNETRRNLQKGLNSVRGTASGTRVTNRASEPPIFTATPWRLTDGGPRCARQPQARSRAEKSSAEACWNSIDLHLPNP</sequence>
<proteinExistence type="predicted"/>
<dbReference type="SUPFAM" id="SSF56672">
    <property type="entry name" value="DNA/RNA polymerases"/>
    <property type="match status" value="1"/>
</dbReference>
<feature type="domain" description="Integrase catalytic" evidence="2">
    <location>
        <begin position="739"/>
        <end position="931"/>
    </location>
</feature>
<dbReference type="Proteomes" id="UP001152622">
    <property type="component" value="Chromosome 3"/>
</dbReference>
<evidence type="ECO:0000313" key="4">
    <source>
        <dbReference type="Proteomes" id="UP001152622"/>
    </source>
</evidence>
<dbReference type="EMBL" id="JAINUF010000003">
    <property type="protein sequence ID" value="KAJ8369941.1"/>
    <property type="molecule type" value="Genomic_DNA"/>
</dbReference>
<reference evidence="3" key="1">
    <citation type="journal article" date="2023" name="Science">
        <title>Genome structures resolve the early diversification of teleost fishes.</title>
        <authorList>
            <person name="Parey E."/>
            <person name="Louis A."/>
            <person name="Montfort J."/>
            <person name="Bouchez O."/>
            <person name="Roques C."/>
            <person name="Iampietro C."/>
            <person name="Lluch J."/>
            <person name="Castinel A."/>
            <person name="Donnadieu C."/>
            <person name="Desvignes T."/>
            <person name="Floi Bucao C."/>
            <person name="Jouanno E."/>
            <person name="Wen M."/>
            <person name="Mejri S."/>
            <person name="Dirks R."/>
            <person name="Jansen H."/>
            <person name="Henkel C."/>
            <person name="Chen W.J."/>
            <person name="Zahm M."/>
            <person name="Cabau C."/>
            <person name="Klopp C."/>
            <person name="Thompson A.W."/>
            <person name="Robinson-Rechavi M."/>
            <person name="Braasch I."/>
            <person name="Lecointre G."/>
            <person name="Bobe J."/>
            <person name="Postlethwait J.H."/>
            <person name="Berthelot C."/>
            <person name="Roest Crollius H."/>
            <person name="Guiguen Y."/>
        </authorList>
    </citation>
    <scope>NUCLEOTIDE SEQUENCE</scope>
    <source>
        <strain evidence="3">WJC10195</strain>
    </source>
</reference>
<dbReference type="Pfam" id="PF05380">
    <property type="entry name" value="Peptidase_A17"/>
    <property type="match status" value="1"/>
</dbReference>